<evidence type="ECO:0000259" key="2">
    <source>
        <dbReference type="PROSITE" id="PS50800"/>
    </source>
</evidence>
<protein>
    <recommendedName>
        <fullName evidence="2">SAP domain-containing protein</fullName>
    </recommendedName>
</protein>
<evidence type="ECO:0000256" key="1">
    <source>
        <dbReference type="SAM" id="MobiDB-lite"/>
    </source>
</evidence>
<dbReference type="AlphaFoldDB" id="A0AAD9RES4"/>
<dbReference type="Pfam" id="PF02037">
    <property type="entry name" value="SAP"/>
    <property type="match status" value="1"/>
</dbReference>
<gene>
    <name evidence="3" type="ORF">KPH14_003661</name>
</gene>
<dbReference type="InterPro" id="IPR036361">
    <property type="entry name" value="SAP_dom_sf"/>
</dbReference>
<dbReference type="EMBL" id="JAIFRP010000318">
    <property type="protein sequence ID" value="KAK2578412.1"/>
    <property type="molecule type" value="Genomic_DNA"/>
</dbReference>
<dbReference type="Gene3D" id="1.10.720.30">
    <property type="entry name" value="SAP domain"/>
    <property type="match status" value="1"/>
</dbReference>
<reference evidence="3" key="2">
    <citation type="journal article" date="2023" name="Commun. Biol.">
        <title>Intrasexual cuticular hydrocarbon dimorphism in a wasp sheds light on hydrocarbon biosynthesis genes in Hymenoptera.</title>
        <authorList>
            <person name="Moris V.C."/>
            <person name="Podsiadlowski L."/>
            <person name="Martin S."/>
            <person name="Oeyen J.P."/>
            <person name="Donath A."/>
            <person name="Petersen M."/>
            <person name="Wilbrandt J."/>
            <person name="Misof B."/>
            <person name="Liedtke D."/>
            <person name="Thamm M."/>
            <person name="Scheiner R."/>
            <person name="Schmitt T."/>
            <person name="Niehuis O."/>
        </authorList>
    </citation>
    <scope>NUCLEOTIDE SEQUENCE</scope>
    <source>
        <strain evidence="3">GBR_01_08_01A</strain>
    </source>
</reference>
<dbReference type="Proteomes" id="UP001258017">
    <property type="component" value="Unassembled WGS sequence"/>
</dbReference>
<feature type="domain" description="SAP" evidence="2">
    <location>
        <begin position="68"/>
        <end position="102"/>
    </location>
</feature>
<reference evidence="3" key="1">
    <citation type="submission" date="2021-08" db="EMBL/GenBank/DDBJ databases">
        <authorList>
            <person name="Misof B."/>
            <person name="Oliver O."/>
            <person name="Podsiadlowski L."/>
            <person name="Donath A."/>
            <person name="Peters R."/>
            <person name="Mayer C."/>
            <person name="Rust J."/>
            <person name="Gunkel S."/>
            <person name="Lesny P."/>
            <person name="Martin S."/>
            <person name="Oeyen J.P."/>
            <person name="Petersen M."/>
            <person name="Panagiotis P."/>
            <person name="Wilbrandt J."/>
            <person name="Tanja T."/>
        </authorList>
    </citation>
    <scope>NUCLEOTIDE SEQUENCE</scope>
    <source>
        <strain evidence="3">GBR_01_08_01A</strain>
        <tissue evidence="3">Thorax + abdomen</tissue>
    </source>
</reference>
<dbReference type="SUPFAM" id="SSF68906">
    <property type="entry name" value="SAP domain"/>
    <property type="match status" value="1"/>
</dbReference>
<dbReference type="InterPro" id="IPR003034">
    <property type="entry name" value="SAP_dom"/>
</dbReference>
<evidence type="ECO:0000313" key="4">
    <source>
        <dbReference type="Proteomes" id="UP001258017"/>
    </source>
</evidence>
<feature type="compositionally biased region" description="Basic and acidic residues" evidence="1">
    <location>
        <begin position="90"/>
        <end position="110"/>
    </location>
</feature>
<sequence length="117" mass="13165">MVLERSNENVEDKEDEAGSQAAQKDEAQTSRARKRGDRPSACKQDSAKTYSANEEEASAGNPASSTPKQKMKMVQLREQLERFGLPTTGRKAELIDRLKQYEEKDGQEEKVDTEESE</sequence>
<dbReference type="PROSITE" id="PS50800">
    <property type="entry name" value="SAP"/>
    <property type="match status" value="1"/>
</dbReference>
<dbReference type="SMART" id="SM00513">
    <property type="entry name" value="SAP"/>
    <property type="match status" value="1"/>
</dbReference>
<keyword evidence="4" id="KW-1185">Reference proteome</keyword>
<name>A0AAD9RES4_9HYME</name>
<evidence type="ECO:0000313" key="3">
    <source>
        <dbReference type="EMBL" id="KAK2578412.1"/>
    </source>
</evidence>
<feature type="region of interest" description="Disordered" evidence="1">
    <location>
        <begin position="1"/>
        <end position="117"/>
    </location>
</feature>
<proteinExistence type="predicted"/>
<feature type="compositionally biased region" description="Basic and acidic residues" evidence="1">
    <location>
        <begin position="1"/>
        <end position="10"/>
    </location>
</feature>
<comment type="caution">
    <text evidence="3">The sequence shown here is derived from an EMBL/GenBank/DDBJ whole genome shotgun (WGS) entry which is preliminary data.</text>
</comment>
<organism evidence="3 4">
    <name type="scientific">Odynerus spinipes</name>
    <dbReference type="NCBI Taxonomy" id="1348599"/>
    <lineage>
        <taxon>Eukaryota</taxon>
        <taxon>Metazoa</taxon>
        <taxon>Ecdysozoa</taxon>
        <taxon>Arthropoda</taxon>
        <taxon>Hexapoda</taxon>
        <taxon>Insecta</taxon>
        <taxon>Pterygota</taxon>
        <taxon>Neoptera</taxon>
        <taxon>Endopterygota</taxon>
        <taxon>Hymenoptera</taxon>
        <taxon>Apocrita</taxon>
        <taxon>Aculeata</taxon>
        <taxon>Vespoidea</taxon>
        <taxon>Vespidae</taxon>
        <taxon>Eumeninae</taxon>
        <taxon>Odynerus</taxon>
    </lineage>
</organism>
<accession>A0AAD9RES4</accession>